<reference evidence="2" key="1">
    <citation type="submission" date="2021-01" db="EMBL/GenBank/DDBJ databases">
        <authorList>
            <person name="Corre E."/>
            <person name="Pelletier E."/>
            <person name="Niang G."/>
            <person name="Scheremetjew M."/>
            <person name="Finn R."/>
            <person name="Kale V."/>
            <person name="Holt S."/>
            <person name="Cochrane G."/>
            <person name="Meng A."/>
            <person name="Brown T."/>
            <person name="Cohen L."/>
        </authorList>
    </citation>
    <scope>NUCLEOTIDE SEQUENCE</scope>
    <source>
        <strain evidence="2">NY070348D</strain>
    </source>
</reference>
<dbReference type="AlphaFoldDB" id="A0A7S2WKC9"/>
<evidence type="ECO:0000256" key="1">
    <source>
        <dbReference type="SAM" id="SignalP"/>
    </source>
</evidence>
<keyword evidence="1" id="KW-0732">Signal</keyword>
<feature type="signal peptide" evidence="1">
    <location>
        <begin position="1"/>
        <end position="16"/>
    </location>
</feature>
<feature type="chain" id="PRO_5030958292" evidence="1">
    <location>
        <begin position="17"/>
        <end position="413"/>
    </location>
</feature>
<organism evidence="2">
    <name type="scientific">Mucochytrium quahogii</name>
    <dbReference type="NCBI Taxonomy" id="96639"/>
    <lineage>
        <taxon>Eukaryota</taxon>
        <taxon>Sar</taxon>
        <taxon>Stramenopiles</taxon>
        <taxon>Bigyra</taxon>
        <taxon>Labyrinthulomycetes</taxon>
        <taxon>Thraustochytrida</taxon>
        <taxon>Thraustochytriidae</taxon>
        <taxon>Mucochytrium</taxon>
    </lineage>
</organism>
<protein>
    <submittedName>
        <fullName evidence="2">Uncharacterized protein</fullName>
    </submittedName>
</protein>
<accession>A0A7S2WKC9</accession>
<evidence type="ECO:0000313" key="2">
    <source>
        <dbReference type="EMBL" id="CAD9693173.1"/>
    </source>
</evidence>
<dbReference type="EMBL" id="HBHK01018341">
    <property type="protein sequence ID" value="CAD9693173.1"/>
    <property type="molecule type" value="Transcribed_RNA"/>
</dbReference>
<name>A0A7S2WKC9_9STRA</name>
<gene>
    <name evidence="2" type="ORF">QSP1433_LOCUS11620</name>
</gene>
<sequence>MMRVAILAALIAVAESVRVAKVQKGLLGKGQEIDVCFDVINELAEKDRQLSQNFQDDGDDRVGSKMSNGAKGLNYKDWAHAVKSQKNNRGTIFSCGYSSSWVGEVLTGLKTQYVEYSNYAPDLVVAKEKNITKYPYSDVTGGRVTKLFNESKGSKDGKLFRFKHTGIIDHVWAVEQLPGGKGYRVYQSYNGAYSLKAWLAGNISDIKYGPDKFGYDAVAWSRVVAQFNQTIVSACHGLTIHNAENITAGTCPIFGAHAPAFSQWAVFARDYGEEQVLENLETSRALFGKGQILNETTFFDEYVRRLEFISEFLLNSTIDETMVWTNLSSNKWIELFASPAPQQWVGLPTMLIPSMFSLKGYHLEVVVADINRNKREKSCCEHGDDLLSAIPDETGKLESCKYMGKGTHFKIIF</sequence>
<proteinExistence type="predicted"/>